<protein>
    <recommendedName>
        <fullName evidence="2">Phytanoyl-CoA dioxygenase family protein</fullName>
    </recommendedName>
</protein>
<evidence type="ECO:0000313" key="1">
    <source>
        <dbReference type="EMBL" id="SVB24619.1"/>
    </source>
</evidence>
<reference evidence="1" key="1">
    <citation type="submission" date="2018-05" db="EMBL/GenBank/DDBJ databases">
        <authorList>
            <person name="Lanie J.A."/>
            <person name="Ng W.-L."/>
            <person name="Kazmierczak K.M."/>
            <person name="Andrzejewski T.M."/>
            <person name="Davidsen T.M."/>
            <person name="Wayne K.J."/>
            <person name="Tettelin H."/>
            <person name="Glass J.I."/>
            <person name="Rusch D."/>
            <person name="Podicherti R."/>
            <person name="Tsui H.-C.T."/>
            <person name="Winkler M.E."/>
        </authorList>
    </citation>
    <scope>NUCLEOTIDE SEQUENCE</scope>
</reference>
<accession>A0A382CFM0</accession>
<dbReference type="EMBL" id="UINC01034179">
    <property type="protein sequence ID" value="SVB24619.1"/>
    <property type="molecule type" value="Genomic_DNA"/>
</dbReference>
<dbReference type="SUPFAM" id="SSF51197">
    <property type="entry name" value="Clavaminate synthase-like"/>
    <property type="match status" value="1"/>
</dbReference>
<proteinExistence type="predicted"/>
<gene>
    <name evidence="1" type="ORF">METZ01_LOCUS177473</name>
</gene>
<sequence length="338" mass="38528">MNSFLDSSDVLSDGAELYRRICRDGYLFVCGLIPPDVLEPVRIKWLEIARDAGWVDRRAPLDHGVADLAAFCAEPQPPYMEVMYRLYREVTEFHAIQHHPRLIDMLERMLGDTILPHPRIIGRTIFPKRTEYTTPAHQDWIPIQGCEETITAWIGISDIYKEMGGLQINAGSHQGGIYNFKPALGAGGTEITDPLDEDQWVYSPQAQGDVLFFHSLAVHRGMANTSNRLRLSIDARFQRISDLVAPGSLGPHSNGLDWEEIYVGWPEDHPLKYYWKKWDLEVTEYDGSYNEIRDKMALELAEAGDPSTRGVLERVVNRGNDPIRQKRAQELLNKLDDI</sequence>
<dbReference type="Pfam" id="PF05721">
    <property type="entry name" value="PhyH"/>
    <property type="match status" value="1"/>
</dbReference>
<dbReference type="Gene3D" id="2.60.120.620">
    <property type="entry name" value="q2cbj1_9rhob like domain"/>
    <property type="match status" value="1"/>
</dbReference>
<feature type="non-terminal residue" evidence="1">
    <location>
        <position position="338"/>
    </location>
</feature>
<dbReference type="AlphaFoldDB" id="A0A382CFM0"/>
<dbReference type="PANTHER" id="PTHR20883:SF14">
    <property type="entry name" value="PHYTANOYL-COA DIOXYGENASE"/>
    <property type="match status" value="1"/>
</dbReference>
<evidence type="ECO:0008006" key="2">
    <source>
        <dbReference type="Google" id="ProtNLM"/>
    </source>
</evidence>
<organism evidence="1">
    <name type="scientific">marine metagenome</name>
    <dbReference type="NCBI Taxonomy" id="408172"/>
    <lineage>
        <taxon>unclassified sequences</taxon>
        <taxon>metagenomes</taxon>
        <taxon>ecological metagenomes</taxon>
    </lineage>
</organism>
<dbReference type="InterPro" id="IPR008775">
    <property type="entry name" value="Phytyl_CoA_dOase-like"/>
</dbReference>
<dbReference type="PANTHER" id="PTHR20883">
    <property type="entry name" value="PHYTANOYL-COA DIOXYGENASE DOMAIN CONTAINING 1"/>
    <property type="match status" value="1"/>
</dbReference>
<name>A0A382CFM0_9ZZZZ</name>